<organism evidence="3 4">
    <name type="scientific">Luteipulveratus flavus</name>
    <dbReference type="NCBI Taxonomy" id="3031728"/>
    <lineage>
        <taxon>Bacteria</taxon>
        <taxon>Bacillati</taxon>
        <taxon>Actinomycetota</taxon>
        <taxon>Actinomycetes</taxon>
        <taxon>Micrococcales</taxon>
        <taxon>Dermacoccaceae</taxon>
        <taxon>Luteipulveratus</taxon>
    </lineage>
</organism>
<protein>
    <recommendedName>
        <fullName evidence="5">Secreted protein</fullName>
    </recommendedName>
</protein>
<reference evidence="3 4" key="1">
    <citation type="submission" date="2023-03" db="EMBL/GenBank/DDBJ databases">
        <title>YIM 133296 draft genome.</title>
        <authorList>
            <person name="Xiong L."/>
        </authorList>
    </citation>
    <scope>NUCLEOTIDE SEQUENCE [LARGE SCALE GENOMIC DNA]</scope>
    <source>
        <strain evidence="3 4">YIM 133296</strain>
    </source>
</reference>
<accession>A0ABT6C6F9</accession>
<evidence type="ECO:0000256" key="2">
    <source>
        <dbReference type="SAM" id="SignalP"/>
    </source>
</evidence>
<dbReference type="PROSITE" id="PS51257">
    <property type="entry name" value="PROKAR_LIPOPROTEIN"/>
    <property type="match status" value="1"/>
</dbReference>
<evidence type="ECO:0008006" key="5">
    <source>
        <dbReference type="Google" id="ProtNLM"/>
    </source>
</evidence>
<dbReference type="Proteomes" id="UP001528912">
    <property type="component" value="Unassembled WGS sequence"/>
</dbReference>
<dbReference type="EMBL" id="JAROAV010000004">
    <property type="protein sequence ID" value="MDF8262871.1"/>
    <property type="molecule type" value="Genomic_DNA"/>
</dbReference>
<name>A0ABT6C6F9_9MICO</name>
<comment type="caution">
    <text evidence="3">The sequence shown here is derived from an EMBL/GenBank/DDBJ whole genome shotgun (WGS) entry which is preliminary data.</text>
</comment>
<sequence>MKHHSIAVAALALSASLALAACQDEDRSAAGSDLPVAAGSTTSSTAASSTAAGSASAGTAALSSAPTGQTAAESATANAAGGSPQGSVPQAGGSAANGPQGSSGHRDEGMTGGKGLTLAGLRSAPYPAMCDNPAGRLVNGKDLRGRDGNVEANMPGVGMKYYNPGSKPTLLDLTGDGRKEMVVEFFCDAGGVTWPSVIVVYGEGWKVLGSLDLGSVANADAYYGKARVSSWSVGRSGLNVTWRAFQGIDGSESRRTGVLKLRGGRPVMTNVQILSGHGAGGGSVARTQIRSINPTTSAGGVASGWTTTRTNDSCDGSEASLVAKSSGIFVCGASASGYDACWTVNRTQAACVASPYRKHADLLNLTRPTTARPYAHPVPWGVVLADGTTCQPSFGGGGSVRPDGYIARYYCSDKRDLLMRENDRGAGWFDTSRPVWTVQAGKGLTGKRTTEQVKAVSYAVR</sequence>
<feature type="region of interest" description="Disordered" evidence="1">
    <location>
        <begin position="60"/>
        <end position="117"/>
    </location>
</feature>
<proteinExistence type="predicted"/>
<evidence type="ECO:0000313" key="4">
    <source>
        <dbReference type="Proteomes" id="UP001528912"/>
    </source>
</evidence>
<dbReference type="RefSeq" id="WP_277190657.1">
    <property type="nucleotide sequence ID" value="NZ_JAROAV010000004.1"/>
</dbReference>
<evidence type="ECO:0000313" key="3">
    <source>
        <dbReference type="EMBL" id="MDF8262871.1"/>
    </source>
</evidence>
<feature type="chain" id="PRO_5045840769" description="Secreted protein" evidence="2">
    <location>
        <begin position="21"/>
        <end position="461"/>
    </location>
</feature>
<evidence type="ECO:0000256" key="1">
    <source>
        <dbReference type="SAM" id="MobiDB-lite"/>
    </source>
</evidence>
<gene>
    <name evidence="3" type="ORF">P4R38_01270</name>
</gene>
<feature type="signal peptide" evidence="2">
    <location>
        <begin position="1"/>
        <end position="20"/>
    </location>
</feature>
<keyword evidence="4" id="KW-1185">Reference proteome</keyword>
<feature type="compositionally biased region" description="Low complexity" evidence="1">
    <location>
        <begin position="60"/>
        <end position="82"/>
    </location>
</feature>
<keyword evidence="2" id="KW-0732">Signal</keyword>